<evidence type="ECO:0000313" key="20">
    <source>
        <dbReference type="Proteomes" id="UP000492821"/>
    </source>
</evidence>
<dbReference type="Gene3D" id="3.30.200.20">
    <property type="entry name" value="Phosphorylase Kinase, domain 1"/>
    <property type="match status" value="2"/>
</dbReference>
<feature type="region of interest" description="Disordered" evidence="17">
    <location>
        <begin position="1"/>
        <end position="99"/>
    </location>
</feature>
<feature type="binding site" evidence="16">
    <location>
        <position position="597"/>
    </location>
    <ligand>
        <name>ATP</name>
        <dbReference type="ChEBI" id="CHEBI:30616"/>
    </ligand>
</feature>
<dbReference type="FunFam" id="1.10.510.10:FF:000024">
    <property type="entry name" value="Probable serine/threonine-protein kinase cot-1"/>
    <property type="match status" value="1"/>
</dbReference>
<feature type="compositionally biased region" description="Basic and acidic residues" evidence="17">
    <location>
        <begin position="42"/>
        <end position="52"/>
    </location>
</feature>
<accession>A0A7E4VGH3</accession>
<evidence type="ECO:0000256" key="14">
    <source>
        <dbReference type="ARBA" id="ARBA00047899"/>
    </source>
</evidence>
<feature type="region of interest" description="Disordered" evidence="17">
    <location>
        <begin position="347"/>
        <end position="372"/>
    </location>
</feature>
<feature type="domain" description="AGC-kinase C-terminal" evidence="19">
    <location>
        <begin position="881"/>
        <end position="950"/>
    </location>
</feature>
<feature type="compositionally biased region" description="Basic and acidic residues" evidence="17">
    <location>
        <begin position="990"/>
        <end position="1007"/>
    </location>
</feature>
<reference evidence="21" key="2">
    <citation type="submission" date="2020-10" db="UniProtKB">
        <authorList>
            <consortium name="WormBaseParasite"/>
        </authorList>
    </citation>
    <scope>IDENTIFICATION</scope>
</reference>
<feature type="compositionally biased region" description="Polar residues" evidence="17">
    <location>
        <begin position="58"/>
        <end position="82"/>
    </location>
</feature>
<evidence type="ECO:0000256" key="8">
    <source>
        <dbReference type="ARBA" id="ARBA00022679"/>
    </source>
</evidence>
<comment type="subcellular location">
    <subcellularLocation>
        <location evidence="2">Cytoplasm</location>
    </subcellularLocation>
</comment>
<evidence type="ECO:0000256" key="6">
    <source>
        <dbReference type="ARBA" id="ARBA00022527"/>
    </source>
</evidence>
<keyword evidence="12 16" id="KW-0067">ATP-binding</keyword>
<evidence type="ECO:0000256" key="2">
    <source>
        <dbReference type="ARBA" id="ARBA00004496"/>
    </source>
</evidence>
<evidence type="ECO:0000256" key="7">
    <source>
        <dbReference type="ARBA" id="ARBA00022553"/>
    </source>
</evidence>
<feature type="compositionally biased region" description="Polar residues" evidence="17">
    <location>
        <begin position="211"/>
        <end position="220"/>
    </location>
</feature>
<evidence type="ECO:0000256" key="17">
    <source>
        <dbReference type="SAM" id="MobiDB-lite"/>
    </source>
</evidence>
<dbReference type="SMART" id="SM00220">
    <property type="entry name" value="S_TKc"/>
    <property type="match status" value="1"/>
</dbReference>
<evidence type="ECO:0000256" key="5">
    <source>
        <dbReference type="ARBA" id="ARBA00022490"/>
    </source>
</evidence>
<dbReference type="GO" id="GO:0043065">
    <property type="term" value="P:positive regulation of apoptotic process"/>
    <property type="evidence" value="ECO:0007669"/>
    <property type="project" value="TreeGrafter"/>
</dbReference>
<dbReference type="GO" id="GO:0035329">
    <property type="term" value="P:hippo signaling"/>
    <property type="evidence" value="ECO:0007669"/>
    <property type="project" value="TreeGrafter"/>
</dbReference>
<evidence type="ECO:0000313" key="21">
    <source>
        <dbReference type="WBParaSite" id="Pan_g20784.t1"/>
    </source>
</evidence>
<comment type="catalytic activity">
    <reaction evidence="14">
        <text>L-threonyl-[protein] + ATP = O-phospho-L-threonyl-[protein] + ADP + H(+)</text>
        <dbReference type="Rhea" id="RHEA:46608"/>
        <dbReference type="Rhea" id="RHEA-COMP:11060"/>
        <dbReference type="Rhea" id="RHEA-COMP:11605"/>
        <dbReference type="ChEBI" id="CHEBI:15378"/>
        <dbReference type="ChEBI" id="CHEBI:30013"/>
        <dbReference type="ChEBI" id="CHEBI:30616"/>
        <dbReference type="ChEBI" id="CHEBI:61977"/>
        <dbReference type="ChEBI" id="CHEBI:456216"/>
        <dbReference type="EC" id="2.7.11.1"/>
    </reaction>
</comment>
<evidence type="ECO:0000256" key="16">
    <source>
        <dbReference type="PROSITE-ProRule" id="PRU10141"/>
    </source>
</evidence>
<feature type="compositionally biased region" description="Polar residues" evidence="17">
    <location>
        <begin position="361"/>
        <end position="372"/>
    </location>
</feature>
<evidence type="ECO:0000256" key="9">
    <source>
        <dbReference type="ARBA" id="ARBA00022723"/>
    </source>
</evidence>
<dbReference type="GO" id="GO:0046872">
    <property type="term" value="F:metal ion binding"/>
    <property type="evidence" value="ECO:0007669"/>
    <property type="project" value="UniProtKB-KW"/>
</dbReference>
<dbReference type="GO" id="GO:0046620">
    <property type="term" value="P:regulation of organ growth"/>
    <property type="evidence" value="ECO:0007669"/>
    <property type="project" value="TreeGrafter"/>
</dbReference>
<keyword evidence="10 16" id="KW-0547">Nucleotide-binding</keyword>
<organism evidence="20 21">
    <name type="scientific">Panagrellus redivivus</name>
    <name type="common">Microworm</name>
    <dbReference type="NCBI Taxonomy" id="6233"/>
    <lineage>
        <taxon>Eukaryota</taxon>
        <taxon>Metazoa</taxon>
        <taxon>Ecdysozoa</taxon>
        <taxon>Nematoda</taxon>
        <taxon>Chromadorea</taxon>
        <taxon>Rhabditida</taxon>
        <taxon>Tylenchina</taxon>
        <taxon>Panagrolaimomorpha</taxon>
        <taxon>Panagrolaimoidea</taxon>
        <taxon>Panagrolaimidae</taxon>
        <taxon>Panagrellus</taxon>
    </lineage>
</organism>
<dbReference type="PANTHER" id="PTHR24356">
    <property type="entry name" value="SERINE/THREONINE-PROTEIN KINASE"/>
    <property type="match status" value="1"/>
</dbReference>
<evidence type="ECO:0000256" key="13">
    <source>
        <dbReference type="ARBA" id="ARBA00022842"/>
    </source>
</evidence>
<dbReference type="SMART" id="SM00133">
    <property type="entry name" value="S_TK_X"/>
    <property type="match status" value="1"/>
</dbReference>
<feature type="region of interest" description="Disordered" evidence="17">
    <location>
        <begin position="168"/>
        <end position="268"/>
    </location>
</feature>
<feature type="region of interest" description="Disordered" evidence="17">
    <location>
        <begin position="438"/>
        <end position="481"/>
    </location>
</feature>
<dbReference type="Proteomes" id="UP000492821">
    <property type="component" value="Unassembled WGS sequence"/>
</dbReference>
<dbReference type="PROSITE" id="PS00107">
    <property type="entry name" value="PROTEIN_KINASE_ATP"/>
    <property type="match status" value="1"/>
</dbReference>
<keyword evidence="7" id="KW-0597">Phosphoprotein</keyword>
<evidence type="ECO:0000256" key="11">
    <source>
        <dbReference type="ARBA" id="ARBA00022777"/>
    </source>
</evidence>
<dbReference type="GO" id="GO:1900181">
    <property type="term" value="P:negative regulation of protein localization to nucleus"/>
    <property type="evidence" value="ECO:0007669"/>
    <property type="project" value="UniProtKB-ARBA"/>
</dbReference>
<feature type="domain" description="Protein kinase" evidence="18">
    <location>
        <begin position="568"/>
        <end position="880"/>
    </location>
</feature>
<dbReference type="InterPro" id="IPR000961">
    <property type="entry name" value="AGC-kinase_C"/>
</dbReference>
<comment type="similarity">
    <text evidence="3">Belongs to the protein kinase superfamily. AGC Ser/Thr protein kinase family.</text>
</comment>
<evidence type="ECO:0000256" key="15">
    <source>
        <dbReference type="ARBA" id="ARBA00048679"/>
    </source>
</evidence>
<dbReference type="GO" id="GO:0000082">
    <property type="term" value="P:G1/S transition of mitotic cell cycle"/>
    <property type="evidence" value="ECO:0007669"/>
    <property type="project" value="TreeGrafter"/>
</dbReference>
<dbReference type="PROSITE" id="PS50011">
    <property type="entry name" value="PROTEIN_KINASE_DOM"/>
    <property type="match status" value="1"/>
</dbReference>
<evidence type="ECO:0000259" key="18">
    <source>
        <dbReference type="PROSITE" id="PS50011"/>
    </source>
</evidence>
<keyword evidence="6" id="KW-0723">Serine/threonine-protein kinase</keyword>
<evidence type="ECO:0000256" key="3">
    <source>
        <dbReference type="ARBA" id="ARBA00009903"/>
    </source>
</evidence>
<dbReference type="InterPro" id="IPR000719">
    <property type="entry name" value="Prot_kinase_dom"/>
</dbReference>
<evidence type="ECO:0000256" key="10">
    <source>
        <dbReference type="ARBA" id="ARBA00022741"/>
    </source>
</evidence>
<dbReference type="GO" id="GO:0005524">
    <property type="term" value="F:ATP binding"/>
    <property type="evidence" value="ECO:0007669"/>
    <property type="project" value="UniProtKB-UniRule"/>
</dbReference>
<keyword evidence="8" id="KW-0808">Transferase</keyword>
<feature type="region of interest" description="Disordered" evidence="17">
    <location>
        <begin position="966"/>
        <end position="1068"/>
    </location>
</feature>
<reference evidence="20" key="1">
    <citation type="journal article" date="2013" name="Genetics">
        <title>The draft genome and transcriptome of Panagrellus redivivus are shaped by the harsh demands of a free-living lifestyle.</title>
        <authorList>
            <person name="Srinivasan J."/>
            <person name="Dillman A.R."/>
            <person name="Macchietto M.G."/>
            <person name="Heikkinen L."/>
            <person name="Lakso M."/>
            <person name="Fracchia K.M."/>
            <person name="Antoshechkin I."/>
            <person name="Mortazavi A."/>
            <person name="Wong G."/>
            <person name="Sternberg P.W."/>
        </authorList>
    </citation>
    <scope>NUCLEOTIDE SEQUENCE [LARGE SCALE GENOMIC DNA]</scope>
    <source>
        <strain evidence="20">MT8872</strain>
    </source>
</reference>
<dbReference type="InterPro" id="IPR011009">
    <property type="entry name" value="Kinase-like_dom_sf"/>
</dbReference>
<feature type="compositionally biased region" description="Low complexity" evidence="17">
    <location>
        <begin position="966"/>
        <end position="989"/>
    </location>
</feature>
<feature type="region of interest" description="Disordered" evidence="17">
    <location>
        <begin position="385"/>
        <end position="405"/>
    </location>
</feature>
<dbReference type="SUPFAM" id="SSF56112">
    <property type="entry name" value="Protein kinase-like (PK-like)"/>
    <property type="match status" value="1"/>
</dbReference>
<comment type="cofactor">
    <cofactor evidence="1">
        <name>Mg(2+)</name>
        <dbReference type="ChEBI" id="CHEBI:18420"/>
    </cofactor>
</comment>
<dbReference type="Pfam" id="PF00069">
    <property type="entry name" value="Pkinase"/>
    <property type="match status" value="2"/>
</dbReference>
<evidence type="ECO:0000256" key="12">
    <source>
        <dbReference type="ARBA" id="ARBA00022840"/>
    </source>
</evidence>
<dbReference type="InterPro" id="IPR017441">
    <property type="entry name" value="Protein_kinase_ATP_BS"/>
</dbReference>
<feature type="compositionally biased region" description="Low complexity" evidence="17">
    <location>
        <begin position="19"/>
        <end position="29"/>
    </location>
</feature>
<dbReference type="InterPro" id="IPR050236">
    <property type="entry name" value="Ser_Thr_kinase_AGC"/>
</dbReference>
<dbReference type="FunFam" id="3.30.200.20:FF:000391">
    <property type="entry name" value="Large tumor suppressor kinase 1"/>
    <property type="match status" value="1"/>
</dbReference>
<dbReference type="GO" id="GO:0007010">
    <property type="term" value="P:cytoskeleton organization"/>
    <property type="evidence" value="ECO:0007669"/>
    <property type="project" value="UniProtKB-ARBA"/>
</dbReference>
<dbReference type="CDD" id="cd21774">
    <property type="entry name" value="MobB_LATS"/>
    <property type="match status" value="1"/>
</dbReference>
<evidence type="ECO:0000256" key="1">
    <source>
        <dbReference type="ARBA" id="ARBA00001946"/>
    </source>
</evidence>
<feature type="compositionally biased region" description="Polar residues" evidence="17">
    <location>
        <begin position="445"/>
        <end position="459"/>
    </location>
</feature>
<dbReference type="PANTHER" id="PTHR24356:SF418">
    <property type="entry name" value="SERINE_THREONINE-PROTEIN KINASE WARTS"/>
    <property type="match status" value="1"/>
</dbReference>
<sequence length="1068" mass="119121">MPPHRHGGQPHAPGPPVSAPSVVRVSDAPTTTAIAPPGHHRDKLDRIRDSIKDYQVGPSASQLTSRNSATSMHQIPSTSFPSINGYAPPQGNGTPEKSEDEQMRMIHDLTQLGYDKESAYYALKLISFASVNDAAMILNRIKHNIATQHPAIVTANNGMNFTSTTGNTTTTTFYASPARSAAPPPPVPSGNSREPTRLPRYTNLDAPGPSSKVNGSNFLNVGTKAAANSPDDSRDSSRSQSPNVPRQSPTANWSRTAPPPPEKDYHRSHAKISLKHTTSNDPQHHNFIRFTPLTTIPTTRTPVTAMASAPPSSTVITIERDATPSQMPPPLRRDALRGVPVVKTRIDRGAAPSPPDANLNPHISVSQQSNNPKVAPVLRTMYIRPSEQPSKPSTSNSNGTSSVLLNSDTSNSTYVSYVDQLCLKGARLTLKERDSVLGSEHASGGNVSPARSSGFTSPVSLVESEPQNARRRSGSPLPASVAQKLKTKNYERFVKPCKPGMFQFFMEQHIDSVVRQYEERNQRALQLLNEMEAANLNKTFQEQMLQLLRQKESKYIRLKRQKMNKNMFDIIQHIGVGAFGKVALVRKKDTNQTYAMKILNKEDVINKKQSAHVKAERDILAEANSPWIVKLFFSFQDSRNLYFIMEYVPGGDMMQLLIVKGVFTESLSRFYIAELTCAIEYVHSLGFIHRDIKPDNILLDRKGHIKLTDFGLCTGLRWTHDKRRYVVYEEDDPNAFLHVRDDSLSMPAEAKENTRMKLLDYRQHKKRNKAHSVVGTGNYMAPEVIEKTGHTQLCDWWSVGVILYEMVFGRPPFMSMTENPYETQIKIKRWREYLDLTCMSHLPAPLSPNCIDVIAKLCCDQRDRLGSKNGAADIKAHPWFKGIDFDNLRETTAEFIPKVEHAEDTSNFDVGDMNCQDFLKNETLKGGSNAFNPAFYDFTFRHFFDCEVGRTRPQQRPSLAPLIEATTKATASGSSSTTTTMATSSASASESRRAEINARQAQKDPTRQRISKAPTIPPEGSFTRMNPVVSRLNGKQPAYMQPLNSAPFKRYKLKQSQPPIDEMQKQRL</sequence>
<dbReference type="GO" id="GO:0005737">
    <property type="term" value="C:cytoplasm"/>
    <property type="evidence" value="ECO:0007669"/>
    <property type="project" value="UniProtKB-SubCell"/>
</dbReference>
<feature type="compositionally biased region" description="Polar residues" evidence="17">
    <location>
        <begin position="243"/>
        <end position="255"/>
    </location>
</feature>
<feature type="compositionally biased region" description="Polar residues" evidence="17">
    <location>
        <begin position="387"/>
        <end position="405"/>
    </location>
</feature>
<proteinExistence type="inferred from homology"/>
<dbReference type="AlphaFoldDB" id="A0A7E4VGH3"/>
<evidence type="ECO:0000256" key="4">
    <source>
        <dbReference type="ARBA" id="ARBA00012513"/>
    </source>
</evidence>
<feature type="compositionally biased region" description="Low complexity" evidence="17">
    <location>
        <begin position="168"/>
        <end position="181"/>
    </location>
</feature>
<dbReference type="Gene3D" id="1.10.510.10">
    <property type="entry name" value="Transferase(Phosphotransferase) domain 1"/>
    <property type="match status" value="2"/>
</dbReference>
<name>A0A7E4VGH3_PANRE</name>
<dbReference type="PROSITE" id="PS51285">
    <property type="entry name" value="AGC_KINASE_CTER"/>
    <property type="match status" value="1"/>
</dbReference>
<dbReference type="GO" id="GO:0004674">
    <property type="term" value="F:protein serine/threonine kinase activity"/>
    <property type="evidence" value="ECO:0007669"/>
    <property type="project" value="UniProtKB-KW"/>
</dbReference>
<keyword evidence="11" id="KW-0418">Kinase</keyword>
<dbReference type="EC" id="2.7.11.1" evidence="4"/>
<comment type="catalytic activity">
    <reaction evidence="15">
        <text>L-seryl-[protein] + ATP = O-phospho-L-seryl-[protein] + ADP + H(+)</text>
        <dbReference type="Rhea" id="RHEA:17989"/>
        <dbReference type="Rhea" id="RHEA-COMP:9863"/>
        <dbReference type="Rhea" id="RHEA-COMP:11604"/>
        <dbReference type="ChEBI" id="CHEBI:15378"/>
        <dbReference type="ChEBI" id="CHEBI:29999"/>
        <dbReference type="ChEBI" id="CHEBI:30616"/>
        <dbReference type="ChEBI" id="CHEBI:83421"/>
        <dbReference type="ChEBI" id="CHEBI:456216"/>
        <dbReference type="EC" id="2.7.11.1"/>
    </reaction>
</comment>
<dbReference type="InterPro" id="IPR008271">
    <property type="entry name" value="Ser/Thr_kinase_AS"/>
</dbReference>
<keyword evidence="9" id="KW-0479">Metal-binding</keyword>
<keyword evidence="20" id="KW-1185">Reference proteome</keyword>
<dbReference type="GO" id="GO:0071944">
    <property type="term" value="C:cell periphery"/>
    <property type="evidence" value="ECO:0007669"/>
    <property type="project" value="UniProtKB-ARBA"/>
</dbReference>
<evidence type="ECO:0000259" key="19">
    <source>
        <dbReference type="PROSITE" id="PS51285"/>
    </source>
</evidence>
<keyword evidence="5" id="KW-0963">Cytoplasm</keyword>
<protein>
    <recommendedName>
        <fullName evidence="4">non-specific serine/threonine protein kinase</fullName>
        <ecNumber evidence="4">2.7.11.1</ecNumber>
    </recommendedName>
</protein>
<dbReference type="PROSITE" id="PS00108">
    <property type="entry name" value="PROTEIN_KINASE_ST"/>
    <property type="match status" value="1"/>
</dbReference>
<dbReference type="WBParaSite" id="Pan_g20784.t1">
    <property type="protein sequence ID" value="Pan_g20784.t1"/>
    <property type="gene ID" value="Pan_g20784"/>
</dbReference>
<keyword evidence="13" id="KW-0460">Magnesium</keyword>